<dbReference type="InterPro" id="IPR008925">
    <property type="entry name" value="aa_tRNA-synth_I_cd-bd_sf"/>
</dbReference>
<dbReference type="PANTHER" id="PTHR43311:SF2">
    <property type="entry name" value="GLUTAMATE--TRNA LIGASE, MITOCHONDRIAL-RELATED"/>
    <property type="match status" value="1"/>
</dbReference>
<evidence type="ECO:0000256" key="2">
    <source>
        <dbReference type="ARBA" id="ARBA00022490"/>
    </source>
</evidence>
<dbReference type="FunFam" id="3.40.50.620:FF:000045">
    <property type="entry name" value="Glutamate--tRNA ligase, mitochondrial"/>
    <property type="match status" value="1"/>
</dbReference>
<dbReference type="SUPFAM" id="SSF48163">
    <property type="entry name" value="An anticodon-binding domain of class I aminoacyl-tRNA synthetases"/>
    <property type="match status" value="1"/>
</dbReference>
<evidence type="ECO:0000256" key="1">
    <source>
        <dbReference type="ARBA" id="ARBA00007894"/>
    </source>
</evidence>
<name>A0A1M4TDU4_MARH1</name>
<dbReference type="HAMAP" id="MF_00022">
    <property type="entry name" value="Glu_tRNA_synth_type1"/>
    <property type="match status" value="1"/>
</dbReference>
<evidence type="ECO:0000259" key="9">
    <source>
        <dbReference type="Pfam" id="PF00749"/>
    </source>
</evidence>
<feature type="short sequence motif" description="'KMSKS' region" evidence="8">
    <location>
        <begin position="251"/>
        <end position="255"/>
    </location>
</feature>
<organism evidence="11 12">
    <name type="scientific">Marinitoga hydrogenitolerans (strain DSM 16785 / JCM 12826 / AT1271)</name>
    <dbReference type="NCBI Taxonomy" id="1122195"/>
    <lineage>
        <taxon>Bacteria</taxon>
        <taxon>Thermotogati</taxon>
        <taxon>Thermotogota</taxon>
        <taxon>Thermotogae</taxon>
        <taxon>Petrotogales</taxon>
        <taxon>Petrotogaceae</taxon>
        <taxon>Marinitoga</taxon>
    </lineage>
</organism>
<comment type="catalytic activity">
    <reaction evidence="8">
        <text>tRNA(Glu) + L-glutamate + ATP = L-glutamyl-tRNA(Glu) + AMP + diphosphate</text>
        <dbReference type="Rhea" id="RHEA:23540"/>
        <dbReference type="Rhea" id="RHEA-COMP:9663"/>
        <dbReference type="Rhea" id="RHEA-COMP:9680"/>
        <dbReference type="ChEBI" id="CHEBI:29985"/>
        <dbReference type="ChEBI" id="CHEBI:30616"/>
        <dbReference type="ChEBI" id="CHEBI:33019"/>
        <dbReference type="ChEBI" id="CHEBI:78442"/>
        <dbReference type="ChEBI" id="CHEBI:78520"/>
        <dbReference type="ChEBI" id="CHEBI:456215"/>
        <dbReference type="EC" id="6.1.1.17"/>
    </reaction>
</comment>
<evidence type="ECO:0000313" key="12">
    <source>
        <dbReference type="Proteomes" id="UP000184334"/>
    </source>
</evidence>
<dbReference type="PRINTS" id="PR00987">
    <property type="entry name" value="TRNASYNTHGLU"/>
</dbReference>
<reference evidence="11" key="1">
    <citation type="submission" date="2016-11" db="EMBL/GenBank/DDBJ databases">
        <authorList>
            <person name="Varghese N."/>
            <person name="Submissions S."/>
        </authorList>
    </citation>
    <scope>NUCLEOTIDE SEQUENCE [LARGE SCALE GENOMIC DNA]</scope>
    <source>
        <strain evidence="11">DSM 16785</strain>
    </source>
</reference>
<evidence type="ECO:0000256" key="3">
    <source>
        <dbReference type="ARBA" id="ARBA00022598"/>
    </source>
</evidence>
<evidence type="ECO:0000256" key="8">
    <source>
        <dbReference type="HAMAP-Rule" id="MF_00022"/>
    </source>
</evidence>
<evidence type="ECO:0000259" key="10">
    <source>
        <dbReference type="Pfam" id="PF19269"/>
    </source>
</evidence>
<dbReference type="GO" id="GO:0004818">
    <property type="term" value="F:glutamate-tRNA ligase activity"/>
    <property type="evidence" value="ECO:0007669"/>
    <property type="project" value="UniProtKB-UniRule"/>
</dbReference>
<dbReference type="GO" id="GO:0008270">
    <property type="term" value="F:zinc ion binding"/>
    <property type="evidence" value="ECO:0007669"/>
    <property type="project" value="InterPro"/>
</dbReference>
<comment type="function">
    <text evidence="8">Catalyzes the attachment of glutamate to tRNA(Glu) in a two-step reaction: glutamate is first activated by ATP to form Glu-AMP and then transferred to the acceptor end of tRNA(Glu).</text>
</comment>
<feature type="binding site" evidence="8">
    <location>
        <position position="254"/>
    </location>
    <ligand>
        <name>ATP</name>
        <dbReference type="ChEBI" id="CHEBI:30616"/>
    </ligand>
</feature>
<comment type="similarity">
    <text evidence="1 8">Belongs to the class-I aminoacyl-tRNA synthetase family. Glutamate--tRNA ligase type 1 subfamily.</text>
</comment>
<keyword evidence="12" id="KW-1185">Reference proteome</keyword>
<dbReference type="PANTHER" id="PTHR43311">
    <property type="entry name" value="GLUTAMATE--TRNA LIGASE"/>
    <property type="match status" value="1"/>
</dbReference>
<dbReference type="SUPFAM" id="SSF52374">
    <property type="entry name" value="Nucleotidylyl transferase"/>
    <property type="match status" value="1"/>
</dbReference>
<proteinExistence type="inferred from homology"/>
<dbReference type="CDD" id="cd00808">
    <property type="entry name" value="GluRS_core"/>
    <property type="match status" value="1"/>
</dbReference>
<keyword evidence="5 8" id="KW-0067">ATP-binding</keyword>
<evidence type="ECO:0000256" key="6">
    <source>
        <dbReference type="ARBA" id="ARBA00022917"/>
    </source>
</evidence>
<dbReference type="Gene3D" id="1.10.8.70">
    <property type="entry name" value="Glutamate-tRNA synthetase, class I, anticodon-binding domain 1"/>
    <property type="match status" value="1"/>
</dbReference>
<keyword evidence="2 8" id="KW-0963">Cytoplasm</keyword>
<dbReference type="GO" id="GO:0000049">
    <property type="term" value="F:tRNA binding"/>
    <property type="evidence" value="ECO:0007669"/>
    <property type="project" value="InterPro"/>
</dbReference>
<feature type="domain" description="Glutamyl/glutaminyl-tRNA synthetase class Ib catalytic" evidence="9">
    <location>
        <begin position="3"/>
        <end position="320"/>
    </location>
</feature>
<dbReference type="InterPro" id="IPR033910">
    <property type="entry name" value="GluRS_core"/>
</dbReference>
<dbReference type="OrthoDB" id="9807503at2"/>
<comment type="subunit">
    <text evidence="8">Monomer.</text>
</comment>
<keyword evidence="6 8" id="KW-0648">Protein biosynthesis</keyword>
<dbReference type="InterPro" id="IPR020752">
    <property type="entry name" value="Glu-tRNA-synth_I_codon-bd_sub1"/>
</dbReference>
<dbReference type="InterPro" id="IPR020058">
    <property type="entry name" value="Glu/Gln-tRNA-synth_Ib_cat-dom"/>
</dbReference>
<dbReference type="InterPro" id="IPR020751">
    <property type="entry name" value="aa-tRNA-synth_I_codon-bd_sub2"/>
</dbReference>
<dbReference type="NCBIfam" id="TIGR00464">
    <property type="entry name" value="gltX_bact"/>
    <property type="match status" value="1"/>
</dbReference>
<keyword evidence="3 8" id="KW-0436">Ligase</keyword>
<dbReference type="Pfam" id="PF19269">
    <property type="entry name" value="Anticodon_2"/>
    <property type="match status" value="1"/>
</dbReference>
<comment type="subcellular location">
    <subcellularLocation>
        <location evidence="8">Cytoplasm</location>
    </subcellularLocation>
</comment>
<accession>A0A1M4TDU4</accession>
<dbReference type="GO" id="GO:0005524">
    <property type="term" value="F:ATP binding"/>
    <property type="evidence" value="ECO:0007669"/>
    <property type="project" value="UniProtKB-UniRule"/>
</dbReference>
<evidence type="ECO:0000256" key="4">
    <source>
        <dbReference type="ARBA" id="ARBA00022741"/>
    </source>
</evidence>
<gene>
    <name evidence="8" type="primary">gltX</name>
    <name evidence="11" type="ORF">SAMN02745164_00409</name>
</gene>
<dbReference type="InterPro" id="IPR045462">
    <property type="entry name" value="aa-tRNA-synth_I_cd-bd"/>
</dbReference>
<dbReference type="Gene3D" id="3.40.50.620">
    <property type="entry name" value="HUPs"/>
    <property type="match status" value="1"/>
</dbReference>
<dbReference type="InterPro" id="IPR049940">
    <property type="entry name" value="GluQ/Sye"/>
</dbReference>
<keyword evidence="7 8" id="KW-0030">Aminoacyl-tRNA synthetase</keyword>
<dbReference type="InterPro" id="IPR014729">
    <property type="entry name" value="Rossmann-like_a/b/a_fold"/>
</dbReference>
<keyword evidence="4 8" id="KW-0547">Nucleotide-binding</keyword>
<dbReference type="AlphaFoldDB" id="A0A1M4TDU4"/>
<dbReference type="InterPro" id="IPR001412">
    <property type="entry name" value="aa-tRNA-synth_I_CS"/>
</dbReference>
<dbReference type="InterPro" id="IPR000924">
    <property type="entry name" value="Glu/Gln-tRNA-synth"/>
</dbReference>
<dbReference type="Pfam" id="PF00749">
    <property type="entry name" value="tRNA-synt_1c"/>
    <property type="match status" value="1"/>
</dbReference>
<dbReference type="GO" id="GO:0006424">
    <property type="term" value="P:glutamyl-tRNA aminoacylation"/>
    <property type="evidence" value="ECO:0007669"/>
    <property type="project" value="UniProtKB-UniRule"/>
</dbReference>
<evidence type="ECO:0000256" key="5">
    <source>
        <dbReference type="ARBA" id="ARBA00022840"/>
    </source>
</evidence>
<comment type="caution">
    <text evidence="8">Lacks conserved residue(s) required for the propagation of feature annotation.</text>
</comment>
<sequence>MSVRVRFAPSPTGFLHVGGARTALYNYLFAKKHNGVFVLRIEDTDIERSTKESEDQLIDALTWLGLDWDEGPNVKGEYGPYRQSERKYIYKKMAEKLINEGKAYYSYVYPEEMEAIKEKLSKEGKPPHYSYELLEPYNTEERKKEFEEKGLKPVVFFKMPRKAFSINDLIKGPVTFGEGAIGDFIIMRSNGLPTYNYAVVIDDMTMEITHVIRGDDHLSNTLRQVALYEAFGVKIPEFAHVSMILGPDGKKLSKRHGATSVEEFRNKGYLPEALVNYLALLGWSHPEGKEILTLNEMIENFDLNRVNSSPAIFDNEKLKWMNGVYIRQANLERIVKLSKPFILEKGLLTEEQFENNKKWVTEAIDIVRESVEDLSQIPDKLETFLKDFEVDLDNEELTDFLKADGVKSTIKLIYEKVLNDPDWKVETILKNIKEAMKESKPKKKPFYMSLRKILTDSFEGPDLVKTIHLIGRSRVLQRLERVVAKW</sequence>
<evidence type="ECO:0000256" key="7">
    <source>
        <dbReference type="ARBA" id="ARBA00023146"/>
    </source>
</evidence>
<feature type="short sequence motif" description="'HIGH' region" evidence="8">
    <location>
        <begin position="9"/>
        <end position="19"/>
    </location>
</feature>
<dbReference type="STRING" id="1122195.SAMN02745164_00409"/>
<dbReference type="RefSeq" id="WP_072862930.1">
    <property type="nucleotide sequence ID" value="NZ_FQUI01000004.1"/>
</dbReference>
<dbReference type="Gene3D" id="1.10.10.350">
    <property type="match status" value="1"/>
</dbReference>
<dbReference type="EC" id="6.1.1.17" evidence="8"/>
<comment type="caution">
    <text evidence="11">The sequence shown here is derived from an EMBL/GenBank/DDBJ whole genome shotgun (WGS) entry which is preliminary data.</text>
</comment>
<evidence type="ECO:0000313" key="11">
    <source>
        <dbReference type="EMBL" id="SHE42630.1"/>
    </source>
</evidence>
<dbReference type="PROSITE" id="PS00178">
    <property type="entry name" value="AA_TRNA_LIGASE_I"/>
    <property type="match status" value="1"/>
</dbReference>
<dbReference type="Proteomes" id="UP000184334">
    <property type="component" value="Unassembled WGS sequence"/>
</dbReference>
<dbReference type="EMBL" id="FQUI01000004">
    <property type="protein sequence ID" value="SHE42630.1"/>
    <property type="molecule type" value="Genomic_DNA"/>
</dbReference>
<protein>
    <recommendedName>
        <fullName evidence="8">Glutamate--tRNA ligase</fullName>
        <ecNumber evidence="8">6.1.1.17</ecNumber>
    </recommendedName>
    <alternativeName>
        <fullName evidence="8">Glutamyl-tRNA synthetase</fullName>
        <shortName evidence="8">GluRS</shortName>
    </alternativeName>
</protein>
<dbReference type="InterPro" id="IPR004527">
    <property type="entry name" value="Glu-tRNA-ligase_bac/mito"/>
</dbReference>
<feature type="domain" description="Aminoacyl-tRNA synthetase class I anticodon-binding" evidence="10">
    <location>
        <begin position="335"/>
        <end position="482"/>
    </location>
</feature>
<dbReference type="GO" id="GO:0005829">
    <property type="term" value="C:cytosol"/>
    <property type="evidence" value="ECO:0007669"/>
    <property type="project" value="TreeGrafter"/>
</dbReference>